<proteinExistence type="predicted"/>
<dbReference type="RefSeq" id="WP_311797121.1">
    <property type="nucleotide sequence ID" value="NZ_JARQAI010000012.1"/>
</dbReference>
<evidence type="ECO:0000313" key="3">
    <source>
        <dbReference type="EMBL" id="MDT2771645.1"/>
    </source>
</evidence>
<sequence length="173" mass="19753">MKKSQWYSDQWGKPTYDDQLLFLLLTVGVFQAGLSWQVVASKRAAFERNFCGMDFRKVAGFFPDDIERIAKDPEMIRNPRKIKAVIQNARAIVTLLTDYDSFADYLWDFVGGVPIRHEYEGIDDVPNTLPEATVIAKDMKKRGFTFVGPVVTCMFLKAAGIIQDNIIEESFKK</sequence>
<accession>A0AAE4KX20</accession>
<dbReference type="Proteomes" id="UP001180842">
    <property type="component" value="Unassembled WGS sequence"/>
</dbReference>
<dbReference type="Proteomes" id="UP001269061">
    <property type="component" value="Unassembled WGS sequence"/>
</dbReference>
<evidence type="ECO:0000313" key="2">
    <source>
        <dbReference type="EMBL" id="MDT2737300.1"/>
    </source>
</evidence>
<dbReference type="AlphaFoldDB" id="A0AAE4KX20"/>
<dbReference type="PANTHER" id="PTHR30037">
    <property type="entry name" value="DNA-3-METHYLADENINE GLYCOSYLASE 1"/>
    <property type="match status" value="1"/>
</dbReference>
<keyword evidence="5" id="KW-1185">Reference proteome</keyword>
<dbReference type="InterPro" id="IPR011257">
    <property type="entry name" value="DNA_glycosylase"/>
</dbReference>
<dbReference type="Gene3D" id="1.10.340.30">
    <property type="entry name" value="Hypothetical protein, domain 2"/>
    <property type="match status" value="1"/>
</dbReference>
<keyword evidence="1" id="KW-0812">Transmembrane</keyword>
<dbReference type="PANTHER" id="PTHR30037:SF4">
    <property type="entry name" value="DNA-3-METHYLADENINE GLYCOSYLASE I"/>
    <property type="match status" value="1"/>
</dbReference>
<dbReference type="EMBL" id="JARQAI010000012">
    <property type="protein sequence ID" value="MDT2737300.1"/>
    <property type="molecule type" value="Genomic_DNA"/>
</dbReference>
<dbReference type="InterPro" id="IPR005019">
    <property type="entry name" value="Adenine_glyco"/>
</dbReference>
<dbReference type="SUPFAM" id="SSF48150">
    <property type="entry name" value="DNA-glycosylase"/>
    <property type="match status" value="1"/>
</dbReference>
<reference evidence="2 5" key="1">
    <citation type="submission" date="2023-03" db="EMBL/GenBank/DDBJ databases">
        <authorList>
            <person name="Shen W."/>
            <person name="Cai J."/>
        </authorList>
    </citation>
    <scope>NUCLEOTIDE SEQUENCE</scope>
    <source>
        <strain evidence="2">P69-2</strain>
        <strain evidence="3 5">Y59</strain>
    </source>
</reference>
<feature type="transmembrane region" description="Helical" evidence="1">
    <location>
        <begin position="20"/>
        <end position="39"/>
    </location>
</feature>
<gene>
    <name evidence="2" type="ORF">P7H00_09180</name>
    <name evidence="3" type="ORF">P7H46_12525</name>
</gene>
<dbReference type="EMBL" id="JARQAZ010000011">
    <property type="protein sequence ID" value="MDT2771645.1"/>
    <property type="molecule type" value="Genomic_DNA"/>
</dbReference>
<keyword evidence="1" id="KW-0472">Membrane</keyword>
<dbReference type="GO" id="GO:0008725">
    <property type="term" value="F:DNA-3-methyladenine glycosylase activity"/>
    <property type="evidence" value="ECO:0007669"/>
    <property type="project" value="InterPro"/>
</dbReference>
<evidence type="ECO:0000313" key="5">
    <source>
        <dbReference type="Proteomes" id="UP001269061"/>
    </source>
</evidence>
<evidence type="ECO:0000256" key="1">
    <source>
        <dbReference type="SAM" id="Phobius"/>
    </source>
</evidence>
<dbReference type="Pfam" id="PF03352">
    <property type="entry name" value="Adenine_glyco"/>
    <property type="match status" value="1"/>
</dbReference>
<organism evidence="2 4">
    <name type="scientific">Enterococcus pseudoavium</name>
    <dbReference type="NCBI Taxonomy" id="44007"/>
    <lineage>
        <taxon>Bacteria</taxon>
        <taxon>Bacillati</taxon>
        <taxon>Bacillota</taxon>
        <taxon>Bacilli</taxon>
        <taxon>Lactobacillales</taxon>
        <taxon>Enterococcaceae</taxon>
        <taxon>Enterococcus</taxon>
    </lineage>
</organism>
<protein>
    <submittedName>
        <fullName evidence="2">DNA-3-methyladenine glycosylase I</fullName>
    </submittedName>
</protein>
<keyword evidence="1" id="KW-1133">Transmembrane helix</keyword>
<comment type="caution">
    <text evidence="2">The sequence shown here is derived from an EMBL/GenBank/DDBJ whole genome shotgun (WGS) entry which is preliminary data.</text>
</comment>
<dbReference type="GO" id="GO:0006284">
    <property type="term" value="P:base-excision repair"/>
    <property type="evidence" value="ECO:0007669"/>
    <property type="project" value="InterPro"/>
</dbReference>
<evidence type="ECO:0000313" key="4">
    <source>
        <dbReference type="Proteomes" id="UP001180842"/>
    </source>
</evidence>
<name>A0AAE4KX20_9ENTE</name>
<dbReference type="InterPro" id="IPR052891">
    <property type="entry name" value="DNA-3mA_glycosylase"/>
</dbReference>